<dbReference type="AlphaFoldDB" id="A0A9W7MKP7"/>
<evidence type="ECO:0000256" key="1">
    <source>
        <dbReference type="ARBA" id="ARBA00023186"/>
    </source>
</evidence>
<dbReference type="EMBL" id="BSYR01000038">
    <property type="protein sequence ID" value="GMJ04107.1"/>
    <property type="molecule type" value="Genomic_DNA"/>
</dbReference>
<dbReference type="OrthoDB" id="1100735at2759"/>
<reference evidence="2" key="1">
    <citation type="submission" date="2023-05" db="EMBL/GenBank/DDBJ databases">
        <title>Genome and transcriptome analyses reveal genes involved in the formation of fine ridges on petal epidermal cells in Hibiscus trionum.</title>
        <authorList>
            <person name="Koshimizu S."/>
            <person name="Masuda S."/>
            <person name="Ishii T."/>
            <person name="Shirasu K."/>
            <person name="Hoshino A."/>
            <person name="Arita M."/>
        </authorList>
    </citation>
    <scope>NUCLEOTIDE SEQUENCE</scope>
    <source>
        <strain evidence="2">Hamamatsu line</strain>
    </source>
</reference>
<name>A0A9W7MKP7_HIBTR</name>
<sequence>MACHHHTTTTCCSTCSCTHCFQPPPPPPPYPQQSEPLLQALASLLQPQQNRHPNQTYFLKPSQDQNFATKNHHFHHQQEPNFLISSLLSRIDALESSLHSFSRAPNCSSHPSFTLKDAAARVIQTHFRAFLVHRSRTLRQLKDLAFIKSCLNSLKLSVSKKPHFDPQVISQKAMDLLLKLDSFQGGDPMIRDGKRSVSRDLIQFLEYIDGLALKKHKLLYKNAKNMRVLRFSSNEEGNDVVELEGFHQGINEGDYRNKNGGVLVKRQGIIRPRAKKTVRFAENGNVYRIFSNENEASSRGDGSLTEDCFSSDDHGDIMENLLDESEDFVENLEAMNLNDGESLQSSDREKNSRKIGGNYQIQGGDFMFSAPLPLTMESKADLMKKKDGALKIVP</sequence>
<evidence type="ECO:0000313" key="2">
    <source>
        <dbReference type="EMBL" id="GMJ04107.1"/>
    </source>
</evidence>
<dbReference type="PANTHER" id="PTHR33322:SF18">
    <property type="entry name" value="BAG FAMILY MOLECULAR CHAPERONE REGULATOR 8, CHLOROPLASTIC"/>
    <property type="match status" value="1"/>
</dbReference>
<keyword evidence="1" id="KW-0143">Chaperone</keyword>
<dbReference type="Proteomes" id="UP001165190">
    <property type="component" value="Unassembled WGS sequence"/>
</dbReference>
<proteinExistence type="predicted"/>
<protein>
    <recommendedName>
        <fullName evidence="4">BAG family molecular chaperone regulator 8, chloroplastic</fullName>
    </recommendedName>
</protein>
<keyword evidence="3" id="KW-1185">Reference proteome</keyword>
<dbReference type="InterPro" id="IPR040400">
    <property type="entry name" value="BAG5/6/7/8"/>
</dbReference>
<organism evidence="2 3">
    <name type="scientific">Hibiscus trionum</name>
    <name type="common">Flower of an hour</name>
    <dbReference type="NCBI Taxonomy" id="183268"/>
    <lineage>
        <taxon>Eukaryota</taxon>
        <taxon>Viridiplantae</taxon>
        <taxon>Streptophyta</taxon>
        <taxon>Embryophyta</taxon>
        <taxon>Tracheophyta</taxon>
        <taxon>Spermatophyta</taxon>
        <taxon>Magnoliopsida</taxon>
        <taxon>eudicotyledons</taxon>
        <taxon>Gunneridae</taxon>
        <taxon>Pentapetalae</taxon>
        <taxon>rosids</taxon>
        <taxon>malvids</taxon>
        <taxon>Malvales</taxon>
        <taxon>Malvaceae</taxon>
        <taxon>Malvoideae</taxon>
        <taxon>Hibiscus</taxon>
    </lineage>
</organism>
<dbReference type="GO" id="GO:0006457">
    <property type="term" value="P:protein folding"/>
    <property type="evidence" value="ECO:0007669"/>
    <property type="project" value="TreeGrafter"/>
</dbReference>
<comment type="caution">
    <text evidence="2">The sequence shown here is derived from an EMBL/GenBank/DDBJ whole genome shotgun (WGS) entry which is preliminary data.</text>
</comment>
<evidence type="ECO:0000313" key="3">
    <source>
        <dbReference type="Proteomes" id="UP001165190"/>
    </source>
</evidence>
<dbReference type="PANTHER" id="PTHR33322">
    <property type="entry name" value="BAG DOMAIN CONTAINING PROTEIN, EXPRESSED"/>
    <property type="match status" value="1"/>
</dbReference>
<evidence type="ECO:0008006" key="4">
    <source>
        <dbReference type="Google" id="ProtNLM"/>
    </source>
</evidence>
<dbReference type="GO" id="GO:0009506">
    <property type="term" value="C:plasmodesma"/>
    <property type="evidence" value="ECO:0007669"/>
    <property type="project" value="TreeGrafter"/>
</dbReference>
<accession>A0A9W7MKP7</accession>
<gene>
    <name evidence="2" type="ORF">HRI_004079900</name>
</gene>